<dbReference type="Pfam" id="PF19572">
    <property type="entry name" value="PorV"/>
    <property type="match status" value="1"/>
</dbReference>
<dbReference type="InterPro" id="IPR047799">
    <property type="entry name" value="T9SS_OM_PorV"/>
</dbReference>
<reference evidence="3 4" key="1">
    <citation type="submission" date="2018-09" db="EMBL/GenBank/DDBJ databases">
        <title>Genome sequencing of strain 6GH32-13.</title>
        <authorList>
            <person name="Weon H.-Y."/>
            <person name="Heo J."/>
            <person name="Kwon S.-W."/>
        </authorList>
    </citation>
    <scope>NUCLEOTIDE SEQUENCE [LARGE SCALE GENOMIC DNA]</scope>
    <source>
        <strain evidence="3 4">5GH32-13</strain>
    </source>
</reference>
<dbReference type="Gene3D" id="2.40.160.60">
    <property type="entry name" value="Outer membrane protein transport protein (OMPP1/FadL/TodX)"/>
    <property type="match status" value="1"/>
</dbReference>
<dbReference type="KEGG" id="pseg:D3H65_19885"/>
<dbReference type="Proteomes" id="UP000263900">
    <property type="component" value="Chromosome"/>
</dbReference>
<dbReference type="InterPro" id="IPR045741">
    <property type="entry name" value="PorV"/>
</dbReference>
<feature type="domain" description="Type IX secretion system protein PorV" evidence="2">
    <location>
        <begin position="26"/>
        <end position="265"/>
    </location>
</feature>
<dbReference type="NCBIfam" id="NF033709">
    <property type="entry name" value="PorV_fam"/>
    <property type="match status" value="1"/>
</dbReference>
<evidence type="ECO:0000313" key="4">
    <source>
        <dbReference type="Proteomes" id="UP000263900"/>
    </source>
</evidence>
<proteinExistence type="predicted"/>
<keyword evidence="1" id="KW-0732">Signal</keyword>
<evidence type="ECO:0000256" key="1">
    <source>
        <dbReference type="SAM" id="SignalP"/>
    </source>
</evidence>
<accession>A0A3B7MQN3</accession>
<dbReference type="NCBIfam" id="NF033710">
    <property type="entry name" value="T9SS_OM_PorV"/>
    <property type="match status" value="1"/>
</dbReference>
<dbReference type="RefSeq" id="WP_119051986.1">
    <property type="nucleotide sequence ID" value="NZ_CP032157.1"/>
</dbReference>
<keyword evidence="4" id="KW-1185">Reference proteome</keyword>
<organism evidence="3 4">
    <name type="scientific">Paraflavitalea soli</name>
    <dbReference type="NCBI Taxonomy" id="2315862"/>
    <lineage>
        <taxon>Bacteria</taxon>
        <taxon>Pseudomonadati</taxon>
        <taxon>Bacteroidota</taxon>
        <taxon>Chitinophagia</taxon>
        <taxon>Chitinophagales</taxon>
        <taxon>Chitinophagaceae</taxon>
        <taxon>Paraflavitalea</taxon>
    </lineage>
</organism>
<name>A0A3B7MQN3_9BACT</name>
<sequence>MKRKTFKLTAALMLMAGLNSLTAQDTQPINVVTTAVPFLRISPDARAGGMGDLGVATSPDANSAFWNLAKTPFAQKNFSVGLTYTPWLKDLGLNDVYLLALAGYYKLDEFQAISASVRYFSLGNIQFTNPNGDYWGDGRPREFGVDVGYSRKLSDKIGLGIALRYINSNLAAGAPSTGTAYKAGSTVAGDLSFYYNGVRESGNGWAFGAVLSNLGGKVGYTNDAQQRDYIPANLSLGTTYTAAIDETNKIQFGVDIHKLLVPTPPQFSNTGNSNYDDSVNTILVAKYRDKGAVGSWFSSFGDAPGGFSEELKEFQVSLGAEYSYNDQFFVRAGYFYEDKDKGNRKYFTVGLGLKYNVFGLNFSYLVPSGSGVNRNPLSNTLRFGLVFDLDNSGSTTGN</sequence>
<evidence type="ECO:0000313" key="3">
    <source>
        <dbReference type="EMBL" id="AXY76107.1"/>
    </source>
</evidence>
<gene>
    <name evidence="3" type="ORF">D3H65_19885</name>
</gene>
<evidence type="ECO:0000259" key="2">
    <source>
        <dbReference type="Pfam" id="PF19572"/>
    </source>
</evidence>
<feature type="chain" id="PRO_5017766794" description="Type IX secretion system protein PorV domain-containing protein" evidence="1">
    <location>
        <begin position="24"/>
        <end position="398"/>
    </location>
</feature>
<dbReference type="OrthoDB" id="9758448at2"/>
<dbReference type="EMBL" id="CP032157">
    <property type="protein sequence ID" value="AXY76107.1"/>
    <property type="molecule type" value="Genomic_DNA"/>
</dbReference>
<feature type="signal peptide" evidence="1">
    <location>
        <begin position="1"/>
        <end position="23"/>
    </location>
</feature>
<protein>
    <recommendedName>
        <fullName evidence="2">Type IX secretion system protein PorV domain-containing protein</fullName>
    </recommendedName>
</protein>
<dbReference type="AlphaFoldDB" id="A0A3B7MQN3"/>